<evidence type="ECO:0000256" key="11">
    <source>
        <dbReference type="ARBA" id="ARBA00022777"/>
    </source>
</evidence>
<keyword evidence="13" id="KW-0408">Iron</keyword>
<keyword evidence="7" id="KW-0963">Cytoplasm</keyword>
<dbReference type="Gene3D" id="1.20.5.1930">
    <property type="match status" value="1"/>
</dbReference>
<dbReference type="InterPro" id="IPR050482">
    <property type="entry name" value="Sensor_HK_TwoCompSys"/>
</dbReference>
<gene>
    <name evidence="19" type="ORF">GCM10010439_69930</name>
</gene>
<dbReference type="SMART" id="SM00387">
    <property type="entry name" value="HATPase_c"/>
    <property type="match status" value="1"/>
</dbReference>
<evidence type="ECO:0000256" key="3">
    <source>
        <dbReference type="ARBA" id="ARBA00004496"/>
    </source>
</evidence>
<evidence type="ECO:0000256" key="12">
    <source>
        <dbReference type="ARBA" id="ARBA00022840"/>
    </source>
</evidence>
<dbReference type="InterPro" id="IPR003594">
    <property type="entry name" value="HATPase_dom"/>
</dbReference>
<dbReference type="PANTHER" id="PTHR24421:SF10">
    <property type="entry name" value="NITRATE_NITRITE SENSOR PROTEIN NARQ"/>
    <property type="match status" value="1"/>
</dbReference>
<comment type="subcellular location">
    <subcellularLocation>
        <location evidence="3">Cytoplasm</location>
    </subcellularLocation>
</comment>
<sequence length="257" mass="26865">MYGVTALGAFLLGLVVGVIATRRLAPTADDRAGALQRSRERILAAAEEERRRLRHDLHDGLAPTLASLAMALDTARLTLGDRPERIGPLLSDLRQRLAAAVGDIRELVAGLRPPALDDLGLAGAVGGLADGMDGIMVEVKISGELASLPAAIEVAAYRIVQEALSNVRRHSLAANALVRLNRGPDALHLVVADPGTGVPSGRDGVGLAAMRERAAEVGGVCTIGPRPGGGTAVVARLPLNLLPEEPSRVRRHPSDHR</sequence>
<dbReference type="Pfam" id="PF07730">
    <property type="entry name" value="HisKA_3"/>
    <property type="match status" value="1"/>
</dbReference>
<dbReference type="EC" id="2.7.13.3" evidence="4"/>
<dbReference type="RefSeq" id="WP_344457517.1">
    <property type="nucleotide sequence ID" value="NZ_BAAATZ010000037.1"/>
</dbReference>
<dbReference type="Proteomes" id="UP001501842">
    <property type="component" value="Unassembled WGS sequence"/>
</dbReference>
<keyword evidence="12" id="KW-0067">ATP-binding</keyword>
<evidence type="ECO:0000313" key="19">
    <source>
        <dbReference type="EMBL" id="GAA2737935.1"/>
    </source>
</evidence>
<keyword evidence="8" id="KW-0597">Phosphoprotein</keyword>
<dbReference type="SUPFAM" id="SSF55874">
    <property type="entry name" value="ATPase domain of HSP90 chaperone/DNA topoisomerase II/histidine kinase"/>
    <property type="match status" value="1"/>
</dbReference>
<evidence type="ECO:0000256" key="1">
    <source>
        <dbReference type="ARBA" id="ARBA00000085"/>
    </source>
</evidence>
<comment type="cofactor">
    <cofactor evidence="2">
        <name>[4Fe-4S] cluster</name>
        <dbReference type="ChEBI" id="CHEBI:49883"/>
    </cofactor>
</comment>
<keyword evidence="6" id="KW-0004">4Fe-4S</keyword>
<comment type="catalytic activity">
    <reaction evidence="1">
        <text>ATP + protein L-histidine = ADP + protein N-phospho-L-histidine.</text>
        <dbReference type="EC" id="2.7.13.3"/>
    </reaction>
</comment>
<dbReference type="InterPro" id="IPR011712">
    <property type="entry name" value="Sig_transdc_His_kin_sub3_dim/P"/>
</dbReference>
<dbReference type="Gene3D" id="3.30.565.10">
    <property type="entry name" value="Histidine kinase-like ATPase, C-terminal domain"/>
    <property type="match status" value="1"/>
</dbReference>
<keyword evidence="11" id="KW-0418">Kinase</keyword>
<dbReference type="CDD" id="cd16917">
    <property type="entry name" value="HATPase_UhpB-NarQ-NarX-like"/>
    <property type="match status" value="1"/>
</dbReference>
<evidence type="ECO:0000256" key="17">
    <source>
        <dbReference type="ARBA" id="ARBA00030800"/>
    </source>
</evidence>
<evidence type="ECO:0000256" key="13">
    <source>
        <dbReference type="ARBA" id="ARBA00023004"/>
    </source>
</evidence>
<keyword evidence="6" id="KW-0479">Metal-binding</keyword>
<evidence type="ECO:0000256" key="15">
    <source>
        <dbReference type="ARBA" id="ARBA00023014"/>
    </source>
</evidence>
<evidence type="ECO:0000313" key="20">
    <source>
        <dbReference type="Proteomes" id="UP001501842"/>
    </source>
</evidence>
<evidence type="ECO:0000259" key="18">
    <source>
        <dbReference type="SMART" id="SM00387"/>
    </source>
</evidence>
<accession>A0ABN3UU11</accession>
<evidence type="ECO:0000256" key="2">
    <source>
        <dbReference type="ARBA" id="ARBA00001966"/>
    </source>
</evidence>
<name>A0ABN3UU11_9ACTN</name>
<comment type="caution">
    <text evidence="19">The sequence shown here is derived from an EMBL/GenBank/DDBJ whole genome shotgun (WGS) entry which is preliminary data.</text>
</comment>
<evidence type="ECO:0000256" key="10">
    <source>
        <dbReference type="ARBA" id="ARBA00022741"/>
    </source>
</evidence>
<evidence type="ECO:0000256" key="14">
    <source>
        <dbReference type="ARBA" id="ARBA00023012"/>
    </source>
</evidence>
<evidence type="ECO:0000256" key="9">
    <source>
        <dbReference type="ARBA" id="ARBA00022679"/>
    </source>
</evidence>
<feature type="domain" description="Histidine kinase/HSP90-like ATPase" evidence="18">
    <location>
        <begin position="151"/>
        <end position="241"/>
    </location>
</feature>
<dbReference type="Pfam" id="PF02518">
    <property type="entry name" value="HATPase_c"/>
    <property type="match status" value="1"/>
</dbReference>
<keyword evidence="20" id="KW-1185">Reference proteome</keyword>
<evidence type="ECO:0000256" key="4">
    <source>
        <dbReference type="ARBA" id="ARBA00012438"/>
    </source>
</evidence>
<evidence type="ECO:0000256" key="5">
    <source>
        <dbReference type="ARBA" id="ARBA00017322"/>
    </source>
</evidence>
<keyword evidence="10" id="KW-0547">Nucleotide-binding</keyword>
<organism evidence="19 20">
    <name type="scientific">Actinocorallia aurantiaca</name>
    <dbReference type="NCBI Taxonomy" id="46204"/>
    <lineage>
        <taxon>Bacteria</taxon>
        <taxon>Bacillati</taxon>
        <taxon>Actinomycetota</taxon>
        <taxon>Actinomycetes</taxon>
        <taxon>Streptosporangiales</taxon>
        <taxon>Thermomonosporaceae</taxon>
        <taxon>Actinocorallia</taxon>
    </lineage>
</organism>
<keyword evidence="14" id="KW-0902">Two-component regulatory system</keyword>
<comment type="function">
    <text evidence="16">Member of the two-component regulatory system NreB/NreC involved in the control of dissimilatory nitrate/nitrite reduction in response to oxygen. NreB functions as a direct oxygen sensor histidine kinase which is autophosphorylated, in the absence of oxygen, probably at the conserved histidine residue, and transfers its phosphate group probably to a conserved aspartate residue of NreC. NreB/NreC activates the expression of the nitrate (narGHJI) and nitrite (nir) reductase operons, as well as the putative nitrate transporter gene narT.</text>
</comment>
<evidence type="ECO:0000256" key="6">
    <source>
        <dbReference type="ARBA" id="ARBA00022485"/>
    </source>
</evidence>
<dbReference type="PANTHER" id="PTHR24421">
    <property type="entry name" value="NITRATE/NITRITE SENSOR PROTEIN NARX-RELATED"/>
    <property type="match status" value="1"/>
</dbReference>
<protein>
    <recommendedName>
        <fullName evidence="5">Oxygen sensor histidine kinase NreB</fullName>
        <ecNumber evidence="4">2.7.13.3</ecNumber>
    </recommendedName>
    <alternativeName>
        <fullName evidence="17">Nitrogen regulation protein B</fullName>
    </alternativeName>
</protein>
<proteinExistence type="predicted"/>
<evidence type="ECO:0000256" key="7">
    <source>
        <dbReference type="ARBA" id="ARBA00022490"/>
    </source>
</evidence>
<dbReference type="InterPro" id="IPR036890">
    <property type="entry name" value="HATPase_C_sf"/>
</dbReference>
<dbReference type="InterPro" id="IPR004358">
    <property type="entry name" value="Sig_transdc_His_kin-like_C"/>
</dbReference>
<dbReference type="EMBL" id="BAAATZ010000037">
    <property type="protein sequence ID" value="GAA2737935.1"/>
    <property type="molecule type" value="Genomic_DNA"/>
</dbReference>
<keyword evidence="9" id="KW-0808">Transferase</keyword>
<dbReference type="PRINTS" id="PR00344">
    <property type="entry name" value="BCTRLSENSOR"/>
</dbReference>
<keyword evidence="15" id="KW-0411">Iron-sulfur</keyword>
<evidence type="ECO:0000256" key="16">
    <source>
        <dbReference type="ARBA" id="ARBA00024827"/>
    </source>
</evidence>
<reference evidence="19 20" key="1">
    <citation type="journal article" date="2019" name="Int. J. Syst. Evol. Microbiol.">
        <title>The Global Catalogue of Microorganisms (GCM) 10K type strain sequencing project: providing services to taxonomists for standard genome sequencing and annotation.</title>
        <authorList>
            <consortium name="The Broad Institute Genomics Platform"/>
            <consortium name="The Broad Institute Genome Sequencing Center for Infectious Disease"/>
            <person name="Wu L."/>
            <person name="Ma J."/>
        </authorList>
    </citation>
    <scope>NUCLEOTIDE SEQUENCE [LARGE SCALE GENOMIC DNA]</scope>
    <source>
        <strain evidence="19 20">JCM 8201</strain>
    </source>
</reference>
<evidence type="ECO:0000256" key="8">
    <source>
        <dbReference type="ARBA" id="ARBA00022553"/>
    </source>
</evidence>